<dbReference type="Pfam" id="PF02417">
    <property type="entry name" value="Chromate_transp"/>
    <property type="match status" value="2"/>
</dbReference>
<evidence type="ECO:0000256" key="5">
    <source>
        <dbReference type="ARBA" id="ARBA00022989"/>
    </source>
</evidence>
<keyword evidence="3" id="KW-1003">Cell membrane</keyword>
<accession>A0A329CYM6</accession>
<dbReference type="AlphaFoldDB" id="A0A329CYM6"/>
<keyword evidence="4 7" id="KW-0812">Transmembrane</keyword>
<feature type="transmembrane region" description="Helical" evidence="7">
    <location>
        <begin position="405"/>
        <end position="424"/>
    </location>
</feature>
<feature type="transmembrane region" description="Helical" evidence="7">
    <location>
        <begin position="323"/>
        <end position="343"/>
    </location>
</feature>
<comment type="subcellular location">
    <subcellularLocation>
        <location evidence="1">Cell membrane</location>
        <topology evidence="1">Multi-pass membrane protein</topology>
    </subcellularLocation>
</comment>
<dbReference type="PANTHER" id="PTHR43663:SF1">
    <property type="entry name" value="CHROMATE TRANSPORTER"/>
    <property type="match status" value="1"/>
</dbReference>
<evidence type="ECO:0000313" key="9">
    <source>
        <dbReference type="Proteomes" id="UP000248918"/>
    </source>
</evidence>
<dbReference type="STRING" id="1169143.GCA_000383275_00265"/>
<keyword evidence="6 7" id="KW-0472">Membrane</keyword>
<dbReference type="InterPro" id="IPR003370">
    <property type="entry name" value="Chromate_transpt"/>
</dbReference>
<feature type="transmembrane region" description="Helical" evidence="7">
    <location>
        <begin position="261"/>
        <end position="283"/>
    </location>
</feature>
<proteinExistence type="inferred from homology"/>
<sequence>MPATGRASYNDDPGGWARRVPVARGAMQTITSQDAARRGAREPLWTLFRVVFGLSALSWGGLALMAQLENHYVEREGRLSRIAFSDLIALAWMVPGPVGCNVAVQLGHALRGRTGAWVAGIASVLPFFMLMTLFAIFYRTPFVRAAASQTLLNHFSVVLATLIAVTWYKQARALLRGKLEWLAAALGCVALFYARSPAAYVAMLGAAFGAGWVISPIRNTRLVVSFGRGDRHLLIALCVLLVLFALPLPTRYELALLWPRLAGAGMTLFGGGFSALPVLKTLFVTPAIGVSDNDFTLAFSLSPLSPGPLLNVVPFFGYLVDGWLGALIATLALFVPSGCLVVLAQRHLHQLKANPRFEHGMRMLRAVTTAFLAVAVLRIAGHVPFKPAYLLTALFSGMCFVKLKVPVYVVYGTVAVVCGLWLAYGSLP</sequence>
<evidence type="ECO:0000256" key="1">
    <source>
        <dbReference type="ARBA" id="ARBA00004651"/>
    </source>
</evidence>
<feature type="transmembrane region" description="Helical" evidence="7">
    <location>
        <begin position="150"/>
        <end position="167"/>
    </location>
</feature>
<feature type="transmembrane region" description="Helical" evidence="7">
    <location>
        <begin position="47"/>
        <end position="67"/>
    </location>
</feature>
<dbReference type="EMBL" id="QLTK01000004">
    <property type="protein sequence ID" value="RAS35845.1"/>
    <property type="molecule type" value="Genomic_DNA"/>
</dbReference>
<comment type="similarity">
    <text evidence="2">Belongs to the chromate ion transporter (CHR) (TC 2.A.51) family.</text>
</comment>
<dbReference type="GO" id="GO:0005886">
    <property type="term" value="C:plasma membrane"/>
    <property type="evidence" value="ECO:0007669"/>
    <property type="project" value="UniProtKB-SubCell"/>
</dbReference>
<comment type="caution">
    <text evidence="8">The sequence shown here is derived from an EMBL/GenBank/DDBJ whole genome shotgun (WGS) entry which is preliminary data.</text>
</comment>
<protein>
    <submittedName>
        <fullName evidence="8">Chromate transporter</fullName>
    </submittedName>
</protein>
<evidence type="ECO:0000256" key="4">
    <source>
        <dbReference type="ARBA" id="ARBA00022692"/>
    </source>
</evidence>
<evidence type="ECO:0000256" key="7">
    <source>
        <dbReference type="SAM" id="Phobius"/>
    </source>
</evidence>
<keyword evidence="5 7" id="KW-1133">Transmembrane helix</keyword>
<gene>
    <name evidence="8" type="ORF">BX591_104172</name>
</gene>
<evidence type="ECO:0000313" key="8">
    <source>
        <dbReference type="EMBL" id="RAS35845.1"/>
    </source>
</evidence>
<reference evidence="8 9" key="1">
    <citation type="submission" date="2018-06" db="EMBL/GenBank/DDBJ databases">
        <title>Genomic Encyclopedia of Type Strains, Phase III (KMG-III): the genomes of soil and plant-associated and newly described type strains.</title>
        <authorList>
            <person name="Whitman W."/>
        </authorList>
    </citation>
    <scope>NUCLEOTIDE SEQUENCE [LARGE SCALE GENOMIC DNA]</scope>
    <source>
        <strain evidence="8 9">LMG 23644</strain>
    </source>
</reference>
<organism evidence="8 9">
    <name type="scientific">Paraburkholderia bryophila</name>
    <dbReference type="NCBI Taxonomy" id="420952"/>
    <lineage>
        <taxon>Bacteria</taxon>
        <taxon>Pseudomonadati</taxon>
        <taxon>Pseudomonadota</taxon>
        <taxon>Betaproteobacteria</taxon>
        <taxon>Burkholderiales</taxon>
        <taxon>Burkholderiaceae</taxon>
        <taxon>Paraburkholderia</taxon>
    </lineage>
</organism>
<feature type="transmembrane region" description="Helical" evidence="7">
    <location>
        <begin position="364"/>
        <end position="385"/>
    </location>
</feature>
<dbReference type="GO" id="GO:0015109">
    <property type="term" value="F:chromate transmembrane transporter activity"/>
    <property type="evidence" value="ECO:0007669"/>
    <property type="project" value="InterPro"/>
</dbReference>
<feature type="transmembrane region" description="Helical" evidence="7">
    <location>
        <begin position="232"/>
        <end position="249"/>
    </location>
</feature>
<dbReference type="PIRSF" id="PIRSF004810">
    <property type="entry name" value="ChrA"/>
    <property type="match status" value="1"/>
</dbReference>
<evidence type="ECO:0000256" key="2">
    <source>
        <dbReference type="ARBA" id="ARBA00005262"/>
    </source>
</evidence>
<dbReference type="InterPro" id="IPR052518">
    <property type="entry name" value="CHR_Transporter"/>
</dbReference>
<dbReference type="InterPro" id="IPR014047">
    <property type="entry name" value="Chr_Tranpt_l_chain"/>
</dbReference>
<feature type="transmembrane region" description="Helical" evidence="7">
    <location>
        <begin position="87"/>
        <end position="104"/>
    </location>
</feature>
<evidence type="ECO:0000256" key="3">
    <source>
        <dbReference type="ARBA" id="ARBA00022475"/>
    </source>
</evidence>
<dbReference type="Proteomes" id="UP000248918">
    <property type="component" value="Unassembled WGS sequence"/>
</dbReference>
<dbReference type="PANTHER" id="PTHR43663">
    <property type="entry name" value="CHROMATE TRANSPORT PROTEIN-RELATED"/>
    <property type="match status" value="1"/>
</dbReference>
<evidence type="ECO:0000256" key="6">
    <source>
        <dbReference type="ARBA" id="ARBA00023136"/>
    </source>
</evidence>
<feature type="transmembrane region" description="Helical" evidence="7">
    <location>
        <begin position="179"/>
        <end position="194"/>
    </location>
</feature>
<name>A0A329CYM6_9BURK</name>
<feature type="transmembrane region" description="Helical" evidence="7">
    <location>
        <begin position="116"/>
        <end position="138"/>
    </location>
</feature>